<evidence type="ECO:0000256" key="2">
    <source>
        <dbReference type="ARBA" id="ARBA00022694"/>
    </source>
</evidence>
<reference evidence="8" key="2">
    <citation type="submission" date="2018-05" db="EMBL/GenBank/DDBJ databases">
        <title>OpunRS2 (Oryza punctata Reference Sequence Version 2).</title>
        <authorList>
            <person name="Zhang J."/>
            <person name="Kudrna D."/>
            <person name="Lee S."/>
            <person name="Talag J."/>
            <person name="Welchert J."/>
            <person name="Wing R.A."/>
        </authorList>
    </citation>
    <scope>NUCLEOTIDE SEQUENCE [LARGE SCALE GENOMIC DNA]</scope>
</reference>
<evidence type="ECO:0000259" key="7">
    <source>
        <dbReference type="Pfam" id="PF01702"/>
    </source>
</evidence>
<comment type="function">
    <text evidence="5">Non-catalytic subunit of the queuine tRNA-ribosyltransferase (TGT) that catalyzes the base-exchange of a guanine (G) residue with queuine (Q) at position 34 (anticodon wobble position) in tRNAs with GU(N) anticodons (tRNA-Asp, -Asn, -His and -Tyr), resulting in the hypermodified nucleoside queuosine (7-(((4,5-cis-dihydroxy-2-cyclopenten-1-yl)amino)methyl)-7-deazaguanosine).</text>
</comment>
<dbReference type="EnsemblPlants" id="OPUNC10G01770.1">
    <property type="protein sequence ID" value="OPUNC10G01770.1"/>
    <property type="gene ID" value="OPUNC10G01770"/>
</dbReference>
<sequence length="444" mass="48637">MSAKFMLFTGQFILFGKTGTSGEITKRTVIIVYHWLCTTAKRGVVKSRMRFAVTKVCGGGAKARAGMLQIAGSNIETPALLLSTRKGLPAFVSRDLLASLPLPDSLLLHVCPTHFMEGPPSKTISNVGGLHHMLGLPDHILIAAAGDSIESLPTSEASNKFGASFETPAGRRLVKPSDYMELISCMKPNLWASLADEVPAWVTEKRNKVSVERTLRWLDACIALDEDSGANTLGVVVGGSSIEQRKLCATEVSKRNVSGFWIGGLGLGDSPEERCSILDAAVGCLPPEKPRLVSRLGLPEEVLEGVAAGIDLFDSTYIYQLTMGGFALIFPIDMVGKKIQNGALNNSDGDFTKINLRATTYRKDTSRIVDSCSCFTCQNHTRAYLNHLLNVHEMLAQILLEIHNTHHYLCFFRLIRDAIKTGEFDRFRRQFVQDRRAHLAAAVM</sequence>
<dbReference type="Pfam" id="PF01702">
    <property type="entry name" value="TGT"/>
    <property type="match status" value="1"/>
</dbReference>
<dbReference type="HAMAP" id="MF_03043">
    <property type="entry name" value="QTRT2"/>
    <property type="match status" value="1"/>
</dbReference>
<keyword evidence="6" id="KW-0732">Signal</keyword>
<dbReference type="SUPFAM" id="SSF51713">
    <property type="entry name" value="tRNA-guanine transglycosylase"/>
    <property type="match status" value="1"/>
</dbReference>
<dbReference type="Proteomes" id="UP000026962">
    <property type="component" value="Chromosome 10"/>
</dbReference>
<comment type="similarity">
    <text evidence="5">Belongs to the queuine tRNA-ribosyltransferase family. QTRT2 subfamily.</text>
</comment>
<dbReference type="PANTHER" id="PTHR46064">
    <property type="entry name" value="QUEUINE TRNA-RIBOSYLTRANSFERASE ACCESSORY SUBUNIT 2"/>
    <property type="match status" value="1"/>
</dbReference>
<evidence type="ECO:0000313" key="8">
    <source>
        <dbReference type="EnsemblPlants" id="OPUNC10G01770.1"/>
    </source>
</evidence>
<feature type="binding site" evidence="5">
    <location>
        <position position="403"/>
    </location>
    <ligand>
        <name>Zn(2+)</name>
        <dbReference type="ChEBI" id="CHEBI:29105"/>
    </ligand>
</feature>
<comment type="subcellular location">
    <subcellularLocation>
        <location evidence="5">Cytoplasm</location>
    </subcellularLocation>
</comment>
<keyword evidence="3 5" id="KW-0479">Metal-binding</keyword>
<proteinExistence type="inferred from homology"/>
<dbReference type="HOGENOM" id="CLU_037350_0_0_1"/>
<evidence type="ECO:0000313" key="9">
    <source>
        <dbReference type="Proteomes" id="UP000026962"/>
    </source>
</evidence>
<keyword evidence="1 5" id="KW-0963">Cytoplasm</keyword>
<feature type="domain" description="tRNA-guanine(15) transglycosylase-like" evidence="7">
    <location>
        <begin position="62"/>
        <end position="435"/>
    </location>
</feature>
<feature type="signal peptide" evidence="6">
    <location>
        <begin position="1"/>
        <end position="22"/>
    </location>
</feature>
<dbReference type="InterPro" id="IPR036511">
    <property type="entry name" value="TGT-like_sf"/>
</dbReference>
<keyword evidence="9" id="KW-1185">Reference proteome</keyword>
<feature type="binding site" evidence="5">
    <location>
        <position position="377"/>
    </location>
    <ligand>
        <name>Zn(2+)</name>
        <dbReference type="ChEBI" id="CHEBI:29105"/>
    </ligand>
</feature>
<comment type="cofactor">
    <cofactor evidence="5">
        <name>Zn(2+)</name>
        <dbReference type="ChEBI" id="CHEBI:29105"/>
    </cofactor>
    <text evidence="5">Binds 1 zinc ion per subunit.</text>
</comment>
<dbReference type="InterPro" id="IPR028592">
    <property type="entry name" value="QTRTD1"/>
</dbReference>
<feature type="binding site" evidence="5">
    <location>
        <position position="372"/>
    </location>
    <ligand>
        <name>Zn(2+)</name>
        <dbReference type="ChEBI" id="CHEBI:29105"/>
    </ligand>
</feature>
<dbReference type="PANTHER" id="PTHR46064:SF1">
    <property type="entry name" value="QUEUINE TRNA-RIBOSYLTRANSFERASE ACCESSORY SUBUNIT 2"/>
    <property type="match status" value="1"/>
</dbReference>
<name>A0A0E0M5F7_ORYPU</name>
<dbReference type="FunFam" id="3.20.20.105:FF:000003">
    <property type="entry name" value="Queuine tRNA-ribosyltransferase accessory subunit 2"/>
    <property type="match status" value="1"/>
</dbReference>
<dbReference type="InterPro" id="IPR002616">
    <property type="entry name" value="tRNA_ribo_trans-like"/>
</dbReference>
<dbReference type="GO" id="GO:0005737">
    <property type="term" value="C:cytoplasm"/>
    <property type="evidence" value="ECO:0007669"/>
    <property type="project" value="UniProtKB-SubCell"/>
</dbReference>
<evidence type="ECO:0000256" key="3">
    <source>
        <dbReference type="ARBA" id="ARBA00022723"/>
    </source>
</evidence>
<feature type="chain" id="PRO_5002367141" description="Queuine tRNA-ribosyltransferase accessory subunit 2" evidence="6">
    <location>
        <begin position="23"/>
        <end position="444"/>
    </location>
</feature>
<evidence type="ECO:0000256" key="4">
    <source>
        <dbReference type="ARBA" id="ARBA00022833"/>
    </source>
</evidence>
<evidence type="ECO:0000256" key="5">
    <source>
        <dbReference type="HAMAP-Rule" id="MF_03043"/>
    </source>
</evidence>
<protein>
    <recommendedName>
        <fullName evidence="5">Queuine tRNA-ribosyltransferase accessory subunit 2</fullName>
    </recommendedName>
    <alternativeName>
        <fullName evidence="5">Queuine tRNA-ribosyltransferase domain-containing protein 1</fullName>
    </alternativeName>
</protein>
<evidence type="ECO:0000256" key="1">
    <source>
        <dbReference type="ARBA" id="ARBA00022490"/>
    </source>
</evidence>
<dbReference type="AlphaFoldDB" id="A0A0E0M5F7"/>
<dbReference type="OMA" id="MAGSRMK"/>
<dbReference type="Gramene" id="OPUNC10G01770.1">
    <property type="protein sequence ID" value="OPUNC10G01770.1"/>
    <property type="gene ID" value="OPUNC10G01770"/>
</dbReference>
<comment type="subunit">
    <text evidence="5">Heterodimer of a catalytic subunit and an accessory subunit.</text>
</comment>
<dbReference type="GO" id="GO:0008479">
    <property type="term" value="F:tRNA-guanosine(34) queuine transglycosylase activity"/>
    <property type="evidence" value="ECO:0007669"/>
    <property type="project" value="UniProtKB-UniRule"/>
</dbReference>
<dbReference type="InterPro" id="IPR050852">
    <property type="entry name" value="Queuine_tRNA-ribosyltrfase"/>
</dbReference>
<organism evidence="8">
    <name type="scientific">Oryza punctata</name>
    <name type="common">Red rice</name>
    <dbReference type="NCBI Taxonomy" id="4537"/>
    <lineage>
        <taxon>Eukaryota</taxon>
        <taxon>Viridiplantae</taxon>
        <taxon>Streptophyta</taxon>
        <taxon>Embryophyta</taxon>
        <taxon>Tracheophyta</taxon>
        <taxon>Spermatophyta</taxon>
        <taxon>Magnoliopsida</taxon>
        <taxon>Liliopsida</taxon>
        <taxon>Poales</taxon>
        <taxon>Poaceae</taxon>
        <taxon>BOP clade</taxon>
        <taxon>Oryzoideae</taxon>
        <taxon>Oryzeae</taxon>
        <taxon>Oryzinae</taxon>
        <taxon>Oryza</taxon>
    </lineage>
</organism>
<evidence type="ECO:0000256" key="6">
    <source>
        <dbReference type="SAM" id="SignalP"/>
    </source>
</evidence>
<keyword evidence="4 5" id="KW-0862">Zinc</keyword>
<feature type="binding site" evidence="5">
    <location>
        <position position="374"/>
    </location>
    <ligand>
        <name>Zn(2+)</name>
        <dbReference type="ChEBI" id="CHEBI:29105"/>
    </ligand>
</feature>
<dbReference type="Gene3D" id="3.20.20.105">
    <property type="entry name" value="Queuine tRNA-ribosyltransferase-like"/>
    <property type="match status" value="1"/>
</dbReference>
<dbReference type="GO" id="GO:0046872">
    <property type="term" value="F:metal ion binding"/>
    <property type="evidence" value="ECO:0007669"/>
    <property type="project" value="UniProtKB-KW"/>
</dbReference>
<accession>A0A0E0M5F7</accession>
<dbReference type="eggNOG" id="KOG3909">
    <property type="taxonomic scope" value="Eukaryota"/>
</dbReference>
<reference evidence="8" key="1">
    <citation type="submission" date="2015-04" db="UniProtKB">
        <authorList>
            <consortium name="EnsemblPlants"/>
        </authorList>
    </citation>
    <scope>IDENTIFICATION</scope>
</reference>
<dbReference type="STRING" id="4537.A0A0E0M5F7"/>
<dbReference type="NCBIfam" id="TIGR00449">
    <property type="entry name" value="tgt_general"/>
    <property type="match status" value="1"/>
</dbReference>
<keyword evidence="2 5" id="KW-0819">tRNA processing</keyword>
<dbReference type="GO" id="GO:0006400">
    <property type="term" value="P:tRNA modification"/>
    <property type="evidence" value="ECO:0007669"/>
    <property type="project" value="InterPro"/>
</dbReference>